<keyword evidence="3" id="KW-0238">DNA-binding</keyword>
<dbReference type="GO" id="GO:0003677">
    <property type="term" value="F:DNA binding"/>
    <property type="evidence" value="ECO:0007669"/>
    <property type="project" value="UniProtKB-KW"/>
</dbReference>
<keyword evidence="5" id="KW-0539">Nucleus</keyword>
<dbReference type="Pfam" id="PF04082">
    <property type="entry name" value="Fungal_trans"/>
    <property type="match status" value="1"/>
</dbReference>
<evidence type="ECO:0000256" key="6">
    <source>
        <dbReference type="SAM" id="MobiDB-lite"/>
    </source>
</evidence>
<dbReference type="CDD" id="cd00067">
    <property type="entry name" value="GAL4"/>
    <property type="match status" value="1"/>
</dbReference>
<dbReference type="AlphaFoldDB" id="A0A9W9U9G0"/>
<dbReference type="InterPro" id="IPR036864">
    <property type="entry name" value="Zn2-C6_fun-type_DNA-bd_sf"/>
</dbReference>
<evidence type="ECO:0000313" key="8">
    <source>
        <dbReference type="EMBL" id="KAJ5323569.1"/>
    </source>
</evidence>
<feature type="compositionally biased region" description="Low complexity" evidence="6">
    <location>
        <begin position="110"/>
        <end position="128"/>
    </location>
</feature>
<evidence type="ECO:0000256" key="5">
    <source>
        <dbReference type="ARBA" id="ARBA00023242"/>
    </source>
</evidence>
<dbReference type="EMBL" id="JAPZBO010000002">
    <property type="protein sequence ID" value="KAJ5323569.1"/>
    <property type="molecule type" value="Genomic_DNA"/>
</dbReference>
<keyword evidence="9" id="KW-1185">Reference proteome</keyword>
<dbReference type="SMART" id="SM00906">
    <property type="entry name" value="Fungal_trans"/>
    <property type="match status" value="1"/>
</dbReference>
<feature type="domain" description="Xylanolytic transcriptional activator regulatory" evidence="7">
    <location>
        <begin position="334"/>
        <end position="407"/>
    </location>
</feature>
<sequence length="792" mass="89148">MTKKENAVKPPAEGLASQNSMQNKLPEAPSVDSFQTTSGANTASTPGTSQVERAASTNEKVAIPRHRPSTAPRYSRRVPRACESCRQRKTKCSGDIPHGVERFPPNSVTLPGELSDEPSSPSSIGSLDGIDRVEEDLNRNEESRAAGFMGKISEVTWMQHLQKKAKHCSQGSSGSLEHGQSKSHEDEPALHATNYHSDEVDISCPEPVEVYAVPPPQLADRLFDDYLKTVHPFFPIINRRLFTAQYRTFFDSNAQPSDKWLAIMNMIFAIGAQYAHLTRAPWRGEVGDHLIYLTRARILSVNGDDLFSHPDLQQIQVEGLVAFYLLSTDQINRAWRISALAVRSAITLGLNLKNNSPTTPDVAKEARYRVWWCLYTLEHLLGTMTGRATYIVGVNLTTPLPFPFDEDQLSEPMAAETFRDTHLRDERINNVMASTSVRHMPLHPTRGAETTHSASIYDNSWVKSLPFSFSLGHLYYCDLALIVQEIVNKVYSTDCVMLPWAHILQRIGELKVQLDQWYQCLPEHLNLSENKDNGSDPLRCKLALNLHYLSARITLGRPCFCRRDPQKRKIDEKSTFNHNMAELTLQSAKLMLDLIPDEPNVIELYEISPWWCILHYLMQAATVILLELSFGSLMMPEHVTSSVVYSKKSLRWLYAMSAHSIASRRAWQLCDISLRALAVNIGFNVDDMPSAPYYQSVPTSALANPHSHMAPKGSRPGSTERWNSVLEDVSQAIVQHPTQYPYWDYSNVPTTDPTPSVMVKSHVSDEHYSPYDPISGAFIRSFFPQLSEDDQP</sequence>
<dbReference type="InterPro" id="IPR001138">
    <property type="entry name" value="Zn2Cys6_DnaBD"/>
</dbReference>
<evidence type="ECO:0000256" key="4">
    <source>
        <dbReference type="ARBA" id="ARBA00023163"/>
    </source>
</evidence>
<evidence type="ECO:0000259" key="7">
    <source>
        <dbReference type="SMART" id="SM00906"/>
    </source>
</evidence>
<reference evidence="8" key="1">
    <citation type="submission" date="2022-12" db="EMBL/GenBank/DDBJ databases">
        <authorList>
            <person name="Petersen C."/>
        </authorList>
    </citation>
    <scope>NUCLEOTIDE SEQUENCE</scope>
    <source>
        <strain evidence="8">IBT 21472</strain>
    </source>
</reference>
<keyword evidence="1" id="KW-0479">Metal-binding</keyword>
<dbReference type="CDD" id="cd12148">
    <property type="entry name" value="fungal_TF_MHR"/>
    <property type="match status" value="1"/>
</dbReference>
<dbReference type="PANTHER" id="PTHR47654:SF3">
    <property type="entry name" value="ZN(II)2CYS6 TRANSCRIPTION FACTOR (EUROFUNG)"/>
    <property type="match status" value="1"/>
</dbReference>
<dbReference type="Proteomes" id="UP001147746">
    <property type="component" value="Unassembled WGS sequence"/>
</dbReference>
<feature type="region of interest" description="Disordered" evidence="6">
    <location>
        <begin position="163"/>
        <end position="186"/>
    </location>
</feature>
<gene>
    <name evidence="8" type="ORF">N7476_002169</name>
</gene>
<dbReference type="GO" id="GO:0000981">
    <property type="term" value="F:DNA-binding transcription factor activity, RNA polymerase II-specific"/>
    <property type="evidence" value="ECO:0007669"/>
    <property type="project" value="InterPro"/>
</dbReference>
<evidence type="ECO:0000256" key="2">
    <source>
        <dbReference type="ARBA" id="ARBA00023015"/>
    </source>
</evidence>
<keyword evidence="4" id="KW-0804">Transcription</keyword>
<reference evidence="8" key="2">
    <citation type="journal article" date="2023" name="IMA Fungus">
        <title>Comparative genomic study of the Penicillium genus elucidates a diverse pangenome and 15 lateral gene transfer events.</title>
        <authorList>
            <person name="Petersen C."/>
            <person name="Sorensen T."/>
            <person name="Nielsen M.R."/>
            <person name="Sondergaard T.E."/>
            <person name="Sorensen J.L."/>
            <person name="Fitzpatrick D.A."/>
            <person name="Frisvad J.C."/>
            <person name="Nielsen K.L."/>
        </authorList>
    </citation>
    <scope>NUCLEOTIDE SEQUENCE</scope>
    <source>
        <strain evidence="8">IBT 21472</strain>
    </source>
</reference>
<dbReference type="InterPro" id="IPR007219">
    <property type="entry name" value="XnlR_reg_dom"/>
</dbReference>
<feature type="compositionally biased region" description="Basic residues" evidence="6">
    <location>
        <begin position="63"/>
        <end position="79"/>
    </location>
</feature>
<feature type="compositionally biased region" description="Polar residues" evidence="6">
    <location>
        <begin position="32"/>
        <end position="59"/>
    </location>
</feature>
<dbReference type="GO" id="GO:0008270">
    <property type="term" value="F:zinc ion binding"/>
    <property type="evidence" value="ECO:0007669"/>
    <property type="project" value="InterPro"/>
</dbReference>
<name>A0A9W9U9G0_9EURO</name>
<keyword evidence="2" id="KW-0805">Transcription regulation</keyword>
<evidence type="ECO:0000256" key="3">
    <source>
        <dbReference type="ARBA" id="ARBA00023125"/>
    </source>
</evidence>
<dbReference type="SUPFAM" id="SSF57701">
    <property type="entry name" value="Zn2/Cys6 DNA-binding domain"/>
    <property type="match status" value="1"/>
</dbReference>
<proteinExistence type="predicted"/>
<dbReference type="InterPro" id="IPR053230">
    <property type="entry name" value="Trans_reg_galc"/>
</dbReference>
<accession>A0A9W9U9G0</accession>
<comment type="caution">
    <text evidence="8">The sequence shown here is derived from an EMBL/GenBank/DDBJ whole genome shotgun (WGS) entry which is preliminary data.</text>
</comment>
<dbReference type="Gene3D" id="4.10.240.10">
    <property type="entry name" value="Zn(2)-C6 fungal-type DNA-binding domain"/>
    <property type="match status" value="1"/>
</dbReference>
<dbReference type="PANTHER" id="PTHR47654">
    <property type="entry name" value="ZN(II)2CYS6 TRANSCRIPTION FACTOR (EUROFUNG)-RELATED"/>
    <property type="match status" value="1"/>
</dbReference>
<dbReference type="GO" id="GO:0006351">
    <property type="term" value="P:DNA-templated transcription"/>
    <property type="evidence" value="ECO:0007669"/>
    <property type="project" value="InterPro"/>
</dbReference>
<evidence type="ECO:0000256" key="1">
    <source>
        <dbReference type="ARBA" id="ARBA00022723"/>
    </source>
</evidence>
<organism evidence="8 9">
    <name type="scientific">Penicillium atrosanguineum</name>
    <dbReference type="NCBI Taxonomy" id="1132637"/>
    <lineage>
        <taxon>Eukaryota</taxon>
        <taxon>Fungi</taxon>
        <taxon>Dikarya</taxon>
        <taxon>Ascomycota</taxon>
        <taxon>Pezizomycotina</taxon>
        <taxon>Eurotiomycetes</taxon>
        <taxon>Eurotiomycetidae</taxon>
        <taxon>Eurotiales</taxon>
        <taxon>Aspergillaceae</taxon>
        <taxon>Penicillium</taxon>
    </lineage>
</organism>
<feature type="region of interest" description="Disordered" evidence="6">
    <location>
        <begin position="1"/>
        <end position="128"/>
    </location>
</feature>
<protein>
    <submittedName>
        <fullName evidence="8">Transcriptional regulator family: Fungal Specific TF</fullName>
    </submittedName>
</protein>
<evidence type="ECO:0000313" key="9">
    <source>
        <dbReference type="Proteomes" id="UP001147746"/>
    </source>
</evidence>